<dbReference type="Proteomes" id="UP000799118">
    <property type="component" value="Unassembled WGS sequence"/>
</dbReference>
<feature type="region of interest" description="Disordered" evidence="1">
    <location>
        <begin position="1"/>
        <end position="123"/>
    </location>
</feature>
<name>A0A6A4H3U0_9AGAR</name>
<dbReference type="OrthoDB" id="2755229at2759"/>
<dbReference type="EMBL" id="ML769595">
    <property type="protein sequence ID" value="KAE9392446.1"/>
    <property type="molecule type" value="Genomic_DNA"/>
</dbReference>
<feature type="compositionally biased region" description="Polar residues" evidence="1">
    <location>
        <begin position="8"/>
        <end position="36"/>
    </location>
</feature>
<organism evidence="2 3">
    <name type="scientific">Gymnopus androsaceus JB14</name>
    <dbReference type="NCBI Taxonomy" id="1447944"/>
    <lineage>
        <taxon>Eukaryota</taxon>
        <taxon>Fungi</taxon>
        <taxon>Dikarya</taxon>
        <taxon>Basidiomycota</taxon>
        <taxon>Agaricomycotina</taxon>
        <taxon>Agaricomycetes</taxon>
        <taxon>Agaricomycetidae</taxon>
        <taxon>Agaricales</taxon>
        <taxon>Marasmiineae</taxon>
        <taxon>Omphalotaceae</taxon>
        <taxon>Gymnopus</taxon>
    </lineage>
</organism>
<protein>
    <submittedName>
        <fullName evidence="2">Uncharacterized protein</fullName>
    </submittedName>
</protein>
<feature type="compositionally biased region" description="Polar residues" evidence="1">
    <location>
        <begin position="224"/>
        <end position="241"/>
    </location>
</feature>
<evidence type="ECO:0000256" key="1">
    <source>
        <dbReference type="SAM" id="MobiDB-lite"/>
    </source>
</evidence>
<feature type="compositionally biased region" description="Basic residues" evidence="1">
    <location>
        <begin position="47"/>
        <end position="58"/>
    </location>
</feature>
<keyword evidence="3" id="KW-1185">Reference proteome</keyword>
<feature type="region of interest" description="Disordered" evidence="1">
    <location>
        <begin position="214"/>
        <end position="241"/>
    </location>
</feature>
<feature type="compositionally biased region" description="Low complexity" evidence="1">
    <location>
        <begin position="214"/>
        <end position="223"/>
    </location>
</feature>
<dbReference type="AlphaFoldDB" id="A0A6A4H3U0"/>
<proteinExistence type="predicted"/>
<evidence type="ECO:0000313" key="3">
    <source>
        <dbReference type="Proteomes" id="UP000799118"/>
    </source>
</evidence>
<feature type="region of interest" description="Disordered" evidence="1">
    <location>
        <begin position="169"/>
        <end position="189"/>
    </location>
</feature>
<evidence type="ECO:0000313" key="2">
    <source>
        <dbReference type="EMBL" id="KAE9392446.1"/>
    </source>
</evidence>
<gene>
    <name evidence="2" type="ORF">BT96DRAFT_1000319</name>
</gene>
<sequence length="476" mass="51856">MSLAIVNNAHTNGNPVPDATNSTGSQTGNAENNPASMNIEETGIHGTPRHSNKSRRKTRDSSAHIDPVDGDGSPSRDRRHSSISVCASPTPPPNNQEALGNPLKHADYDSSDSENSGEGGTHMMRNRTVLPLHNSGNDDENPFIDRQTRINAASQQFIIRQPRLFATHPPETSSGGCANEHGSAHPAGQLNKRLSGLNLSREQLNAVLAALAPAPSSNVPPLSTNSQDRAGSATPTQEQSWPTYAMQILRPTNNKYEKPIFLPALLAPGCDASDAFRQQSFDFGVGITGHLLRLNDPVGKSWTICMLTSNQDGDAPDLENHILFTIKNSIYHHMPDLRNAIARASLSTKPTPEKVLDFADTLKLVRQPYKMKINKVNQTCWILYGAPISQHGNIFAKAAEDNAIKSMIHSPKSGVYEWAHMQVYPMAVECTLCKVDDHPTFQCPYMSLDSWYGTKTQVVEMVKAVKEEETAAGSNA</sequence>
<reference evidence="2" key="1">
    <citation type="journal article" date="2019" name="Environ. Microbiol.">
        <title>Fungal ecological strategies reflected in gene transcription - a case study of two litter decomposers.</title>
        <authorList>
            <person name="Barbi F."/>
            <person name="Kohler A."/>
            <person name="Barry K."/>
            <person name="Baskaran P."/>
            <person name="Daum C."/>
            <person name="Fauchery L."/>
            <person name="Ihrmark K."/>
            <person name="Kuo A."/>
            <person name="LaButti K."/>
            <person name="Lipzen A."/>
            <person name="Morin E."/>
            <person name="Grigoriev I.V."/>
            <person name="Henrissat B."/>
            <person name="Lindahl B."/>
            <person name="Martin F."/>
        </authorList>
    </citation>
    <scope>NUCLEOTIDE SEQUENCE</scope>
    <source>
        <strain evidence="2">JB14</strain>
    </source>
</reference>
<accession>A0A6A4H3U0</accession>